<dbReference type="Pfam" id="PF18337">
    <property type="entry name" value="Tudor_RapA"/>
    <property type="match status" value="1"/>
</dbReference>
<organism evidence="13 14">
    <name type="scientific">Acinetobacter lwoffii NCTC 5866 = CIP 64.10 = NIPH 512</name>
    <dbReference type="NCBI Taxonomy" id="981327"/>
    <lineage>
        <taxon>Bacteria</taxon>
        <taxon>Pseudomonadati</taxon>
        <taxon>Pseudomonadota</taxon>
        <taxon>Gammaproteobacteria</taxon>
        <taxon>Moraxellales</taxon>
        <taxon>Moraxellaceae</taxon>
        <taxon>Acinetobacter</taxon>
    </lineage>
</organism>
<dbReference type="InterPro" id="IPR057342">
    <property type="entry name" value="DEXDc_RapA"/>
</dbReference>
<evidence type="ECO:0000256" key="5">
    <source>
        <dbReference type="ARBA" id="ARBA00023015"/>
    </source>
</evidence>
<dbReference type="CDD" id="cd18011">
    <property type="entry name" value="DEXDc_RapA"/>
    <property type="match status" value="1"/>
</dbReference>
<comment type="caution">
    <text evidence="13">The sequence shown here is derived from an EMBL/GenBank/DDBJ whole genome shotgun (WGS) entry which is preliminary data.</text>
</comment>
<accession>A0ABN0PZ65</accession>
<keyword evidence="8 9" id="KW-0804">Transcription</keyword>
<dbReference type="InterPro" id="IPR001650">
    <property type="entry name" value="Helicase_C-like"/>
</dbReference>
<keyword evidence="3 9" id="KW-0347">Helicase</keyword>
<comment type="function">
    <text evidence="9">Transcription regulator that activates transcription by stimulating RNA polymerase (RNAP) recycling in case of stress conditions such as supercoiled DNA or high salt concentrations. Probably acts by releasing the RNAP, when it is trapped or immobilized on tightly supercoiled DNA. Does not activate transcription on linear DNA. Probably not involved in DNA repair.</text>
</comment>
<gene>
    <name evidence="9" type="primary">rapA</name>
    <name evidence="13" type="ORF">P800_00668</name>
</gene>
<reference evidence="13 14" key="1">
    <citation type="submission" date="2013-10" db="EMBL/GenBank/DDBJ databases">
        <title>The Genome Sequence of Acinetobacter lwoffii NIPH 512.</title>
        <authorList>
            <consortium name="The Broad Institute Genomics Platform"/>
            <consortium name="The Broad Institute Genome Sequencing Center for Infectious Disease"/>
            <person name="Cerqueira G."/>
            <person name="Feldgarden M."/>
            <person name="Courvalin P."/>
            <person name="Grillot-Courvalin C."/>
            <person name="Clermont D."/>
            <person name="Rocha E."/>
            <person name="Yoon E.-J."/>
            <person name="Nemec A."/>
            <person name="Young S.K."/>
            <person name="Zeng Q."/>
            <person name="Gargeya S."/>
            <person name="Fitzgerald M."/>
            <person name="Abouelleil A."/>
            <person name="Alvarado L."/>
            <person name="Berlin A.M."/>
            <person name="Chapman S.B."/>
            <person name="Gainer-Dewar J."/>
            <person name="Goldberg J."/>
            <person name="Gnerre S."/>
            <person name="Griggs A."/>
            <person name="Gujja S."/>
            <person name="Hansen M."/>
            <person name="Howarth C."/>
            <person name="Imamovic A."/>
            <person name="Ireland A."/>
            <person name="Larimer J."/>
            <person name="McCowan C."/>
            <person name="Murphy C."/>
            <person name="Pearson M."/>
            <person name="Poon T.W."/>
            <person name="Priest M."/>
            <person name="Roberts A."/>
            <person name="Saif S."/>
            <person name="Shea T."/>
            <person name="Sykes S."/>
            <person name="Wortman J."/>
            <person name="Nusbaum C."/>
            <person name="Birren B."/>
        </authorList>
    </citation>
    <scope>NUCLEOTIDE SEQUENCE [LARGE SCALE GENOMIC DNA]</scope>
    <source>
        <strain evidence="13 14">NIPH 512</strain>
    </source>
</reference>
<dbReference type="InterPro" id="IPR040765">
    <property type="entry name" value="Tudor_1_RapA"/>
</dbReference>
<dbReference type="PROSITE" id="PS51194">
    <property type="entry name" value="HELICASE_CTER"/>
    <property type="match status" value="1"/>
</dbReference>
<evidence type="ECO:0000256" key="4">
    <source>
        <dbReference type="ARBA" id="ARBA00022840"/>
    </source>
</evidence>
<dbReference type="PANTHER" id="PTHR45766:SF6">
    <property type="entry name" value="SWI_SNF-RELATED MATRIX-ASSOCIATED ACTIN-DEPENDENT REGULATOR OF CHROMATIN SUBFAMILY A-LIKE PROTEIN 1"/>
    <property type="match status" value="1"/>
</dbReference>
<dbReference type="NCBIfam" id="NF003426">
    <property type="entry name" value="PRK04914.1"/>
    <property type="match status" value="1"/>
</dbReference>
<evidence type="ECO:0000313" key="13">
    <source>
        <dbReference type="EMBL" id="ESJ95847.1"/>
    </source>
</evidence>
<evidence type="ECO:0000256" key="3">
    <source>
        <dbReference type="ARBA" id="ARBA00022806"/>
    </source>
</evidence>
<evidence type="ECO:0000256" key="6">
    <source>
        <dbReference type="ARBA" id="ARBA00023125"/>
    </source>
</evidence>
<dbReference type="Pfam" id="PF12137">
    <property type="entry name" value="RapA_C"/>
    <property type="match status" value="1"/>
</dbReference>
<dbReference type="Gene3D" id="2.30.30.140">
    <property type="match status" value="1"/>
</dbReference>
<dbReference type="InterPro" id="IPR023949">
    <property type="entry name" value="Helicase_RapA"/>
</dbReference>
<dbReference type="InterPro" id="IPR038718">
    <property type="entry name" value="SNF2-like_sf"/>
</dbReference>
<keyword evidence="1 9" id="KW-0547">Nucleotide-binding</keyword>
<dbReference type="SUPFAM" id="SSF52540">
    <property type="entry name" value="P-loop containing nucleoside triphosphate hydrolases"/>
    <property type="match status" value="2"/>
</dbReference>
<evidence type="ECO:0000313" key="14">
    <source>
        <dbReference type="Proteomes" id="UP000018465"/>
    </source>
</evidence>
<dbReference type="PROSITE" id="PS51192">
    <property type="entry name" value="HELICASE_ATP_BIND_1"/>
    <property type="match status" value="1"/>
</dbReference>
<dbReference type="InterPro" id="IPR014001">
    <property type="entry name" value="Helicase_ATP-bd"/>
</dbReference>
<dbReference type="InterPro" id="IPR049730">
    <property type="entry name" value="SNF2/RAD54-like_C"/>
</dbReference>
<dbReference type="SMART" id="SM00490">
    <property type="entry name" value="HELICc"/>
    <property type="match status" value="1"/>
</dbReference>
<dbReference type="CDD" id="cd18793">
    <property type="entry name" value="SF2_C_SNF"/>
    <property type="match status" value="1"/>
</dbReference>
<evidence type="ECO:0000256" key="1">
    <source>
        <dbReference type="ARBA" id="ARBA00022741"/>
    </source>
</evidence>
<evidence type="ECO:0000256" key="10">
    <source>
        <dbReference type="SAM" id="Coils"/>
    </source>
</evidence>
<dbReference type="InterPro" id="IPR040766">
    <property type="entry name" value="Tudor_2_RapA"/>
</dbReference>
<keyword evidence="10" id="KW-0175">Coiled coil</keyword>
<sequence length="959" mass="109480">MIEPNIHNLVLKIKVEKLQQFAIGQRWLSDTETELGLGVLIDVDERSVSILFPKSDETRVYARSNAPLSRIVFNVKDELQDQEGTKWIVESVEDRNGVVRYHVVRTLEDGTEERKSLNETRIGATIQLSKPLDRLLASQVDYKEWYDLRIEALLMQANMQSSPLRGLVGSRVGLIPHQLYIAHEVGQRFAPRVLLADEVGLGKTIEAGLIIHQQLKTGRSERILILVPDSLQYQWMIEMRRRFNLEFSLFDLTRTASIKEHDPEQNPFLTEQKIIASVDLMVDHEDLREQALEAGFDLLVVDEAHHLMWSEEDGGNDRYDLVEELAEHTPGVLLLTATPEQLGVESHFARLRLLDPQRFNSLDRFLDEEAQYQHTAKIAEVLMSDMPLEAEHLTAIEALLGHPIEDQPEQRFRAIHELLDRHGTGRILFRNTREAIQGFPGRDCQPAPLPAPENWSKDGKLREQMWPEEAQLDGAWMEADPRVMWLMERLRTDLKHKKVLLIARSGPVVEALENVLRLHAGIRTAMFHEGMSLLERDQAAAYFAEDSYGAQILLCSEIGSEGRNFQFASDLILFDLPANPDVLEQRIGRLDRIGQENRIQIHVPYLVGTAQERMFRWYNEALNIFSNISPAAQTLQENFIVRLKDCLLADKGQDFEDLLEEVSVQREALEAELQEGRDRLLEYNSCRPVVAQEIVNALEDYDDNTTLPIFMKRFMASTNIDFDEQSNGTVIIKPTDQMQVQGLTLDEEGITATFYRDQAQIREDAQYLTLEHPFTESVMEMINTQGFGSTNVAVLKSAALPQGSVLLEVWFKVDVVAPKALNLPSSLPQQLIRVLLSEKGQDLSQKIAPEILKPYLHHLDGNSCRQVVKARRDVIEARYQQALELARSALPGFKQQAKEVYGNKWQYEIDRLTYLKQFNPSIREDEIARLQKLQKEGLSLLDGLSVTPEAIQVMVVVKP</sequence>
<keyword evidence="7 9" id="KW-0010">Activator</keyword>
<dbReference type="Gene3D" id="3.40.50.10810">
    <property type="entry name" value="Tandem AAA-ATPase domain"/>
    <property type="match status" value="1"/>
</dbReference>
<dbReference type="PANTHER" id="PTHR45766">
    <property type="entry name" value="DNA ANNEALING HELICASE AND ENDONUCLEASE ZRANB3 FAMILY MEMBER"/>
    <property type="match status" value="1"/>
</dbReference>
<dbReference type="InterPro" id="IPR022737">
    <property type="entry name" value="RapA_C"/>
</dbReference>
<dbReference type="EMBL" id="AYHO01000002">
    <property type="protein sequence ID" value="ESJ95847.1"/>
    <property type="molecule type" value="Genomic_DNA"/>
</dbReference>
<name>A0ABN0PZ65_ACILW</name>
<feature type="coiled-coil region" evidence="10">
    <location>
        <begin position="652"/>
        <end position="679"/>
    </location>
</feature>
<evidence type="ECO:0000256" key="9">
    <source>
        <dbReference type="HAMAP-Rule" id="MF_01821"/>
    </source>
</evidence>
<keyword evidence="4 9" id="KW-0067">ATP-binding</keyword>
<dbReference type="Proteomes" id="UP000018465">
    <property type="component" value="Unassembled WGS sequence"/>
</dbReference>
<dbReference type="Pfam" id="PF18339">
    <property type="entry name" value="Tudor_1_RapA"/>
    <property type="match status" value="1"/>
</dbReference>
<evidence type="ECO:0000259" key="11">
    <source>
        <dbReference type="PROSITE" id="PS51192"/>
    </source>
</evidence>
<dbReference type="Gene3D" id="3.40.50.300">
    <property type="entry name" value="P-loop containing nucleotide triphosphate hydrolases"/>
    <property type="match status" value="1"/>
</dbReference>
<evidence type="ECO:0000256" key="2">
    <source>
        <dbReference type="ARBA" id="ARBA00022801"/>
    </source>
</evidence>
<feature type="short sequence motif" description="DEAH box" evidence="9">
    <location>
        <begin position="302"/>
        <end position="305"/>
    </location>
</feature>
<comment type="subunit">
    <text evidence="9">Interacts with the RNAP. Has a higher affinity for the core RNAP than for the holoenzyme. Its ATPase activity is stimulated by binding to RNAP.</text>
</comment>
<feature type="domain" description="Helicase C-terminal" evidence="12">
    <location>
        <begin position="482"/>
        <end position="647"/>
    </location>
</feature>
<dbReference type="Pfam" id="PF00271">
    <property type="entry name" value="Helicase_C"/>
    <property type="match status" value="1"/>
</dbReference>
<dbReference type="Gene3D" id="3.30.360.80">
    <property type="match status" value="1"/>
</dbReference>
<proteinExistence type="inferred from homology"/>
<dbReference type="InterPro" id="IPR027417">
    <property type="entry name" value="P-loop_NTPase"/>
</dbReference>
<feature type="binding site" evidence="9">
    <location>
        <begin position="197"/>
        <end position="204"/>
    </location>
    <ligand>
        <name>ATP</name>
        <dbReference type="ChEBI" id="CHEBI:30616"/>
    </ligand>
</feature>
<keyword evidence="6 9" id="KW-0238">DNA-binding</keyword>
<dbReference type="Pfam" id="PF00176">
    <property type="entry name" value="SNF2-rel_dom"/>
    <property type="match status" value="1"/>
</dbReference>
<dbReference type="InterPro" id="IPR000330">
    <property type="entry name" value="SNF2_N"/>
</dbReference>
<evidence type="ECO:0000259" key="12">
    <source>
        <dbReference type="PROSITE" id="PS51194"/>
    </source>
</evidence>
<evidence type="ECO:0000256" key="7">
    <source>
        <dbReference type="ARBA" id="ARBA00023159"/>
    </source>
</evidence>
<dbReference type="SMART" id="SM00487">
    <property type="entry name" value="DEXDc"/>
    <property type="match status" value="1"/>
</dbReference>
<feature type="domain" description="Helicase ATP-binding" evidence="11">
    <location>
        <begin position="184"/>
        <end position="357"/>
    </location>
</feature>
<dbReference type="EC" id="3.6.4.-" evidence="9"/>
<evidence type="ECO:0000256" key="8">
    <source>
        <dbReference type="ARBA" id="ARBA00023163"/>
    </source>
</evidence>
<dbReference type="HAMAP" id="MF_01821">
    <property type="entry name" value="Helicase_RapA"/>
    <property type="match status" value="1"/>
</dbReference>
<comment type="similarity">
    <text evidence="9">Belongs to the SNF2/RAD54 helicase family. RapA subfamily.</text>
</comment>
<dbReference type="Gene3D" id="6.10.140.1500">
    <property type="match status" value="1"/>
</dbReference>
<keyword evidence="14" id="KW-1185">Reference proteome</keyword>
<dbReference type="Gene3D" id="2.30.30.930">
    <property type="match status" value="1"/>
</dbReference>
<keyword evidence="2 9" id="KW-0378">Hydrolase</keyword>
<keyword evidence="5 9" id="KW-0805">Transcription regulation</keyword>
<protein>
    <recommendedName>
        <fullName evidence="9">RNA polymerase-associated protein RapA</fullName>
        <ecNumber evidence="9">3.6.4.-</ecNumber>
    </recommendedName>
    <alternativeName>
        <fullName evidence="9">ATP-dependent helicase HepA</fullName>
    </alternativeName>
</protein>